<keyword evidence="1" id="KW-0732">Signal</keyword>
<evidence type="ECO:0000313" key="2">
    <source>
        <dbReference type="EMBL" id="NYE37324.1"/>
    </source>
</evidence>
<dbReference type="RefSeq" id="WP_179619889.1">
    <property type="nucleotide sequence ID" value="NZ_JACCBW010000002.1"/>
</dbReference>
<dbReference type="AlphaFoldDB" id="A0A7Y9H3J6"/>
<feature type="chain" id="PRO_5039070942" description="Lipoprotein" evidence="1">
    <location>
        <begin position="19"/>
        <end position="216"/>
    </location>
</feature>
<feature type="signal peptide" evidence="1">
    <location>
        <begin position="1"/>
        <end position="18"/>
    </location>
</feature>
<keyword evidence="3" id="KW-1185">Reference proteome</keyword>
<accession>A0A7Y9H3J6</accession>
<reference evidence="2 3" key="2">
    <citation type="submission" date="2020-08" db="EMBL/GenBank/DDBJ databases">
        <title>The Agave Microbiome: Exploring the role of microbial communities in plant adaptations to desert environments.</title>
        <authorList>
            <person name="Partida-Martinez L.P."/>
        </authorList>
    </citation>
    <scope>NUCLEOTIDE SEQUENCE [LARGE SCALE GENOMIC DNA]</scope>
    <source>
        <strain evidence="2 3">AT2.17</strain>
    </source>
</reference>
<dbReference type="EMBL" id="JACCBW010000002">
    <property type="protein sequence ID" value="NYE37324.1"/>
    <property type="molecule type" value="Genomic_DNA"/>
</dbReference>
<evidence type="ECO:0000313" key="3">
    <source>
        <dbReference type="Proteomes" id="UP000549911"/>
    </source>
</evidence>
<dbReference type="Proteomes" id="UP000549911">
    <property type="component" value="Unassembled WGS sequence"/>
</dbReference>
<comment type="caution">
    <text evidence="2">The sequence shown here is derived from an EMBL/GenBank/DDBJ whole genome shotgun (WGS) entry which is preliminary data.</text>
</comment>
<protein>
    <recommendedName>
        <fullName evidence="4">Lipoprotein</fullName>
    </recommendedName>
</protein>
<evidence type="ECO:0008006" key="4">
    <source>
        <dbReference type="Google" id="ProtNLM"/>
    </source>
</evidence>
<name>A0A7Y9H3J6_9ACTN</name>
<gene>
    <name evidence="2" type="ORF">F4692_002457</name>
</gene>
<dbReference type="PROSITE" id="PS51257">
    <property type="entry name" value="PROKAR_LIPOPROTEIN"/>
    <property type="match status" value="1"/>
</dbReference>
<reference evidence="2 3" key="1">
    <citation type="submission" date="2020-07" db="EMBL/GenBank/DDBJ databases">
        <authorList>
            <person name="Partida-Martinez L."/>
            <person name="Huntemann M."/>
            <person name="Clum A."/>
            <person name="Wang J."/>
            <person name="Palaniappan K."/>
            <person name="Ritter S."/>
            <person name="Chen I.-M."/>
            <person name="Stamatis D."/>
            <person name="Reddy T."/>
            <person name="O'Malley R."/>
            <person name="Daum C."/>
            <person name="Shapiro N."/>
            <person name="Ivanova N."/>
            <person name="Kyrpides N."/>
            <person name="Woyke T."/>
        </authorList>
    </citation>
    <scope>NUCLEOTIDE SEQUENCE [LARGE SCALE GENOMIC DNA]</scope>
    <source>
        <strain evidence="2 3">AT2.17</strain>
    </source>
</reference>
<evidence type="ECO:0000256" key="1">
    <source>
        <dbReference type="SAM" id="SignalP"/>
    </source>
</evidence>
<organism evidence="2 3">
    <name type="scientific">Nocardioides cavernae</name>
    <dbReference type="NCBI Taxonomy" id="1921566"/>
    <lineage>
        <taxon>Bacteria</taxon>
        <taxon>Bacillati</taxon>
        <taxon>Actinomycetota</taxon>
        <taxon>Actinomycetes</taxon>
        <taxon>Propionibacteriales</taxon>
        <taxon>Nocardioidaceae</taxon>
        <taxon>Nocardioides</taxon>
    </lineage>
</organism>
<proteinExistence type="predicted"/>
<sequence>MFRALGAAGLALALSGCAGIGQPAPYDSPGINGLVIPTPSADPADFVDVVDNPWLALRPGATWRYDVVGSGGTIGSIEAEVLDRTSTVAGLPATAVRTDAEVDGETSEVTRYYAQDDDGNVWLVGMDSSAGASWRAGTDGAEAGLAMPGDPRLGDGWVAYRLPDGDEASTTIEDQTAEQVQVRDEAGTTTRSVYEKGVGLVGVEDLDAGWTAVPRD</sequence>